<reference evidence="1" key="1">
    <citation type="submission" date="2023-07" db="EMBL/GenBank/DDBJ databases">
        <authorList>
            <person name="Xia Y."/>
        </authorList>
    </citation>
    <scope>NUCLEOTIDE SEQUENCE</scope>
    <source>
        <strain evidence="1">E</strain>
    </source>
</reference>
<evidence type="ECO:0000313" key="1">
    <source>
        <dbReference type="EMBL" id="WNL50044.1"/>
    </source>
</evidence>
<dbReference type="EMBL" id="OR343189">
    <property type="protein sequence ID" value="WNL50044.1"/>
    <property type="molecule type" value="Genomic_DNA"/>
</dbReference>
<organism evidence="1">
    <name type="scientific">Marseillevirus sp</name>
    <dbReference type="NCBI Taxonomy" id="2809551"/>
    <lineage>
        <taxon>Viruses</taxon>
        <taxon>Varidnaviria</taxon>
        <taxon>Bamfordvirae</taxon>
        <taxon>Nucleocytoviricota</taxon>
        <taxon>Megaviricetes</taxon>
        <taxon>Pimascovirales</taxon>
        <taxon>Pimascovirales incertae sedis</taxon>
        <taxon>Marseilleviridae</taxon>
        <taxon>Marseillevirus</taxon>
    </lineage>
</organism>
<sequence>MLSLKAPSPDLFSFFDKERKYFLECFSFEMERQNIEIPFVSIQNPLVLLQKKKYLSLPIKENVERAKPTVDPIEKAKKYA</sequence>
<name>A0AA96ELY1_9VIRU</name>
<accession>A0AA96ELY1</accession>
<gene>
    <name evidence="1" type="ORF">MarDSR_005</name>
</gene>
<proteinExistence type="predicted"/>
<protein>
    <submittedName>
        <fullName evidence="1">Uncharacterized protein</fullName>
    </submittedName>
</protein>